<evidence type="ECO:0000256" key="3">
    <source>
        <dbReference type="ARBA" id="ARBA00012438"/>
    </source>
</evidence>
<dbReference type="AlphaFoldDB" id="A0A9D1J223"/>
<dbReference type="Gene3D" id="1.10.287.130">
    <property type="match status" value="1"/>
</dbReference>
<comment type="subcellular location">
    <subcellularLocation>
        <location evidence="2">Membrane</location>
    </subcellularLocation>
</comment>
<name>A0A9D1J223_9FIRM</name>
<dbReference type="Gene3D" id="6.10.340.10">
    <property type="match status" value="1"/>
</dbReference>
<dbReference type="Pfam" id="PF02518">
    <property type="entry name" value="HATPase_c"/>
    <property type="match status" value="1"/>
</dbReference>
<dbReference type="SUPFAM" id="SSF47384">
    <property type="entry name" value="Homodimeric domain of signal transducing histidine kinase"/>
    <property type="match status" value="1"/>
</dbReference>
<dbReference type="FunFam" id="3.30.565.10:FF:000006">
    <property type="entry name" value="Sensor histidine kinase WalK"/>
    <property type="match status" value="1"/>
</dbReference>
<keyword evidence="8 9" id="KW-0472">Membrane</keyword>
<dbReference type="PRINTS" id="PR00344">
    <property type="entry name" value="BCTRLSENSOR"/>
</dbReference>
<evidence type="ECO:0000256" key="8">
    <source>
        <dbReference type="ARBA" id="ARBA00023136"/>
    </source>
</evidence>
<evidence type="ECO:0000256" key="6">
    <source>
        <dbReference type="ARBA" id="ARBA00022777"/>
    </source>
</evidence>
<sequence>MKQSMKEKISLRLFVVGMISVLLAASLTTALFHRAFTKQIQHDLSITTSDIAAAYEFFSSPSDLARFGSGIRLTLISQDGQVLYESDTDSAMENHLMRPEVQSALEIGQGHDQRTSRTMGYTTYYYALLLDDGNVLRAALDVENLYSIYNEALPAVLISCVLILILSAVLSVFLTRRIVHPIEQMADDLDNIGDKVPYQELEPFARTIQQDQQTRKSSEKLRREFTANVSHELKTPLTSISGYAELIETGIAKPEDIKGFAARIRKESARLLRLIGDIIKLSELDSADGEPQLAAHFEETDLFTIARECVSDLQVSAQKSYITLLCEGSPVKLQADPGLITELCTNLCDNSIRYNRPGGKVVVSVQDTPEGAVLSVQDNGIGIPPEHQQRVFERFYRVDKSRSKATGGTGLGLAIVKHIAMLHGAKISLSSTPGEGTLIRVLFPHTK</sequence>
<keyword evidence="5" id="KW-0808">Transferase</keyword>
<dbReference type="GO" id="GO:0016036">
    <property type="term" value="P:cellular response to phosphate starvation"/>
    <property type="evidence" value="ECO:0007669"/>
    <property type="project" value="TreeGrafter"/>
</dbReference>
<feature type="transmembrane region" description="Helical" evidence="9">
    <location>
        <begin position="152"/>
        <end position="175"/>
    </location>
</feature>
<keyword evidence="6 11" id="KW-0418">Kinase</keyword>
<evidence type="ECO:0000313" key="12">
    <source>
        <dbReference type="Proteomes" id="UP000886785"/>
    </source>
</evidence>
<dbReference type="GO" id="GO:0000155">
    <property type="term" value="F:phosphorelay sensor kinase activity"/>
    <property type="evidence" value="ECO:0007669"/>
    <property type="project" value="InterPro"/>
</dbReference>
<feature type="domain" description="Histidine kinase" evidence="10">
    <location>
        <begin position="228"/>
        <end position="447"/>
    </location>
</feature>
<dbReference type="CDD" id="cd00075">
    <property type="entry name" value="HATPase"/>
    <property type="match status" value="1"/>
</dbReference>
<dbReference type="CDD" id="cd00082">
    <property type="entry name" value="HisKA"/>
    <property type="match status" value="1"/>
</dbReference>
<evidence type="ECO:0000256" key="2">
    <source>
        <dbReference type="ARBA" id="ARBA00004370"/>
    </source>
</evidence>
<dbReference type="InterPro" id="IPR036890">
    <property type="entry name" value="HATPase_C_sf"/>
</dbReference>
<dbReference type="PANTHER" id="PTHR45453:SF1">
    <property type="entry name" value="PHOSPHATE REGULON SENSOR PROTEIN PHOR"/>
    <property type="match status" value="1"/>
</dbReference>
<keyword evidence="4" id="KW-0597">Phosphoprotein</keyword>
<keyword evidence="9" id="KW-0812">Transmembrane</keyword>
<evidence type="ECO:0000256" key="4">
    <source>
        <dbReference type="ARBA" id="ARBA00022553"/>
    </source>
</evidence>
<dbReference type="GO" id="GO:0004721">
    <property type="term" value="F:phosphoprotein phosphatase activity"/>
    <property type="evidence" value="ECO:0007669"/>
    <property type="project" value="TreeGrafter"/>
</dbReference>
<gene>
    <name evidence="11" type="ORF">IAA54_08365</name>
</gene>
<reference evidence="11" key="2">
    <citation type="journal article" date="2021" name="PeerJ">
        <title>Extensive microbial diversity within the chicken gut microbiome revealed by metagenomics and culture.</title>
        <authorList>
            <person name="Gilroy R."/>
            <person name="Ravi A."/>
            <person name="Getino M."/>
            <person name="Pursley I."/>
            <person name="Horton D.L."/>
            <person name="Alikhan N.F."/>
            <person name="Baker D."/>
            <person name="Gharbi K."/>
            <person name="Hall N."/>
            <person name="Watson M."/>
            <person name="Adriaenssens E.M."/>
            <person name="Foster-Nyarko E."/>
            <person name="Jarju S."/>
            <person name="Secka A."/>
            <person name="Antonio M."/>
            <person name="Oren A."/>
            <person name="Chaudhuri R.R."/>
            <person name="La Ragione R."/>
            <person name="Hildebrand F."/>
            <person name="Pallen M.J."/>
        </authorList>
    </citation>
    <scope>NUCLEOTIDE SEQUENCE</scope>
    <source>
        <strain evidence="11">ChiSjej1B19-7085</strain>
    </source>
</reference>
<comment type="caution">
    <text evidence="11">The sequence shown here is derived from an EMBL/GenBank/DDBJ whole genome shotgun (WGS) entry which is preliminary data.</text>
</comment>
<dbReference type="Gene3D" id="3.30.565.10">
    <property type="entry name" value="Histidine kinase-like ATPase, C-terminal domain"/>
    <property type="match status" value="1"/>
</dbReference>
<dbReference type="InterPro" id="IPR005467">
    <property type="entry name" value="His_kinase_dom"/>
</dbReference>
<dbReference type="EMBL" id="DVHF01000095">
    <property type="protein sequence ID" value="HIR57669.1"/>
    <property type="molecule type" value="Genomic_DNA"/>
</dbReference>
<dbReference type="InterPro" id="IPR036097">
    <property type="entry name" value="HisK_dim/P_sf"/>
</dbReference>
<accession>A0A9D1J223</accession>
<dbReference type="PROSITE" id="PS50109">
    <property type="entry name" value="HIS_KIN"/>
    <property type="match status" value="1"/>
</dbReference>
<dbReference type="SUPFAM" id="SSF55874">
    <property type="entry name" value="ATPase domain of HSP90 chaperone/DNA topoisomerase II/histidine kinase"/>
    <property type="match status" value="1"/>
</dbReference>
<dbReference type="InterPro" id="IPR050351">
    <property type="entry name" value="BphY/WalK/GraS-like"/>
</dbReference>
<dbReference type="InterPro" id="IPR003594">
    <property type="entry name" value="HATPase_dom"/>
</dbReference>
<dbReference type="InterPro" id="IPR004358">
    <property type="entry name" value="Sig_transdc_His_kin-like_C"/>
</dbReference>
<dbReference type="Pfam" id="PF00512">
    <property type="entry name" value="HisKA"/>
    <property type="match status" value="1"/>
</dbReference>
<protein>
    <recommendedName>
        <fullName evidence="3">histidine kinase</fullName>
        <ecNumber evidence="3">2.7.13.3</ecNumber>
    </recommendedName>
</protein>
<evidence type="ECO:0000256" key="5">
    <source>
        <dbReference type="ARBA" id="ARBA00022679"/>
    </source>
</evidence>
<evidence type="ECO:0000256" key="1">
    <source>
        <dbReference type="ARBA" id="ARBA00000085"/>
    </source>
</evidence>
<dbReference type="InterPro" id="IPR003661">
    <property type="entry name" value="HisK_dim/P_dom"/>
</dbReference>
<dbReference type="SMART" id="SM00387">
    <property type="entry name" value="HATPase_c"/>
    <property type="match status" value="1"/>
</dbReference>
<dbReference type="PANTHER" id="PTHR45453">
    <property type="entry name" value="PHOSPHATE REGULON SENSOR PROTEIN PHOR"/>
    <property type="match status" value="1"/>
</dbReference>
<dbReference type="SMART" id="SM00388">
    <property type="entry name" value="HisKA"/>
    <property type="match status" value="1"/>
</dbReference>
<proteinExistence type="predicted"/>
<keyword evidence="7" id="KW-0902">Two-component regulatory system</keyword>
<evidence type="ECO:0000256" key="9">
    <source>
        <dbReference type="SAM" id="Phobius"/>
    </source>
</evidence>
<evidence type="ECO:0000313" key="11">
    <source>
        <dbReference type="EMBL" id="HIR57669.1"/>
    </source>
</evidence>
<organism evidence="11 12">
    <name type="scientific">Candidatus Gallacutalibacter pullicola</name>
    <dbReference type="NCBI Taxonomy" id="2840830"/>
    <lineage>
        <taxon>Bacteria</taxon>
        <taxon>Bacillati</taxon>
        <taxon>Bacillota</taxon>
        <taxon>Clostridia</taxon>
        <taxon>Eubacteriales</taxon>
        <taxon>Candidatus Gallacutalibacter</taxon>
    </lineage>
</organism>
<dbReference type="Proteomes" id="UP000886785">
    <property type="component" value="Unassembled WGS sequence"/>
</dbReference>
<evidence type="ECO:0000256" key="7">
    <source>
        <dbReference type="ARBA" id="ARBA00023012"/>
    </source>
</evidence>
<comment type="catalytic activity">
    <reaction evidence="1">
        <text>ATP + protein L-histidine = ADP + protein N-phospho-L-histidine.</text>
        <dbReference type="EC" id="2.7.13.3"/>
    </reaction>
</comment>
<keyword evidence="9" id="KW-1133">Transmembrane helix</keyword>
<dbReference type="FunFam" id="1.10.287.130:FF:000001">
    <property type="entry name" value="Two-component sensor histidine kinase"/>
    <property type="match status" value="1"/>
</dbReference>
<evidence type="ECO:0000259" key="10">
    <source>
        <dbReference type="PROSITE" id="PS50109"/>
    </source>
</evidence>
<dbReference type="EC" id="2.7.13.3" evidence="3"/>
<reference evidence="11" key="1">
    <citation type="submission" date="2020-10" db="EMBL/GenBank/DDBJ databases">
        <authorList>
            <person name="Gilroy R."/>
        </authorList>
    </citation>
    <scope>NUCLEOTIDE SEQUENCE</scope>
    <source>
        <strain evidence="11">ChiSjej1B19-7085</strain>
    </source>
</reference>
<dbReference type="GO" id="GO:0005886">
    <property type="term" value="C:plasma membrane"/>
    <property type="evidence" value="ECO:0007669"/>
    <property type="project" value="TreeGrafter"/>
</dbReference>